<proteinExistence type="inferred from homology"/>
<keyword evidence="3" id="KW-0328">Glycosyltransferase</keyword>
<evidence type="ECO:0000313" key="11">
    <source>
        <dbReference type="Proteomes" id="UP000829354"/>
    </source>
</evidence>
<dbReference type="AlphaFoldDB" id="A0AAE9CZ49"/>
<dbReference type="EMBL" id="CP090895">
    <property type="protein sequence ID" value="ULT88540.1"/>
    <property type="molecule type" value="Genomic_DNA"/>
</dbReference>
<gene>
    <name evidence="8" type="ORF">L3Y34_007626</name>
    <name evidence="9" type="ORF">L5515_007467</name>
</gene>
<comment type="catalytic activity">
    <reaction evidence="6">
        <text>glucuronate acceptor + UDP-alpha-D-glucuronate = acceptor beta-D-glucuronoside + UDP + H(+)</text>
        <dbReference type="Rhea" id="RHEA:21032"/>
        <dbReference type="ChEBI" id="CHEBI:15378"/>
        <dbReference type="ChEBI" id="CHEBI:58052"/>
        <dbReference type="ChEBI" id="CHEBI:58223"/>
        <dbReference type="ChEBI" id="CHEBI:132367"/>
        <dbReference type="ChEBI" id="CHEBI:132368"/>
        <dbReference type="EC" id="2.4.1.17"/>
    </reaction>
</comment>
<sequence length="128" mass="14471">MLTRHGGALQLDKALLDQPNEIRKAIQTVLSDSNYKKNAERLAKILEDQPNKPKDVVLKHCDFAVKFGDLKTLNSEGRNLNTLQFYSVDIVLSALVSFFVVLLVILLLLICAFRKCSRLLSSEKRKVD</sequence>
<dbReference type="EC" id="2.4.1.17" evidence="2"/>
<keyword evidence="7" id="KW-0812">Transmembrane</keyword>
<accession>A0AAE9CZ49</accession>
<evidence type="ECO:0000256" key="5">
    <source>
        <dbReference type="ARBA" id="ARBA00022729"/>
    </source>
</evidence>
<evidence type="ECO:0000313" key="10">
    <source>
        <dbReference type="Proteomes" id="UP000827892"/>
    </source>
</evidence>
<evidence type="ECO:0000256" key="7">
    <source>
        <dbReference type="SAM" id="Phobius"/>
    </source>
</evidence>
<name>A0AAE9CZ49_CAEBR</name>
<dbReference type="PANTHER" id="PTHR48043:SF73">
    <property type="entry name" value="UDP-GLUCURONOSYLTRANSFERASE"/>
    <property type="match status" value="1"/>
</dbReference>
<dbReference type="InterPro" id="IPR002213">
    <property type="entry name" value="UDP_glucos_trans"/>
</dbReference>
<evidence type="ECO:0000256" key="4">
    <source>
        <dbReference type="ARBA" id="ARBA00022679"/>
    </source>
</evidence>
<dbReference type="EMBL" id="CP092624">
    <property type="protein sequence ID" value="UMM34344.1"/>
    <property type="molecule type" value="Genomic_DNA"/>
</dbReference>
<reference evidence="8 10" key="1">
    <citation type="submission" date="2022-02" db="EMBL/GenBank/DDBJ databases">
        <title>Chromosome-level reference genomes for two strains of Caenorhabditis briggsae: an improved platform for comparative genomics.</title>
        <authorList>
            <person name="Stevens L."/>
            <person name="Andersen E.C."/>
        </authorList>
    </citation>
    <scope>NUCLEOTIDE SEQUENCE [LARGE SCALE GENOMIC DNA]</scope>
    <source>
        <strain evidence="8">QX1410_ONT</strain>
        <tissue evidence="8">Whole-organism</tissue>
    </source>
</reference>
<evidence type="ECO:0000256" key="6">
    <source>
        <dbReference type="ARBA" id="ARBA00047475"/>
    </source>
</evidence>
<keyword evidence="7" id="KW-0472">Membrane</keyword>
<dbReference type="Pfam" id="PF00201">
    <property type="entry name" value="UDPGT"/>
    <property type="match status" value="1"/>
</dbReference>
<dbReference type="PANTHER" id="PTHR48043">
    <property type="entry name" value="EG:EG0003.4 PROTEIN-RELATED"/>
    <property type="match status" value="1"/>
</dbReference>
<dbReference type="Proteomes" id="UP000827892">
    <property type="component" value="Chromosome V"/>
</dbReference>
<keyword evidence="7" id="KW-1133">Transmembrane helix</keyword>
<evidence type="ECO:0000256" key="2">
    <source>
        <dbReference type="ARBA" id="ARBA00012544"/>
    </source>
</evidence>
<keyword evidence="5" id="KW-0732">Signal</keyword>
<reference evidence="9 11" key="2">
    <citation type="submission" date="2022-04" db="EMBL/GenBank/DDBJ databases">
        <title>Chromosome-level reference genomes for two strains of Caenorhabditis briggsae: an improved platform for comparative genomics.</title>
        <authorList>
            <person name="Stevens L."/>
            <person name="Andersen E."/>
        </authorList>
    </citation>
    <scope>NUCLEOTIDE SEQUENCE [LARGE SCALE GENOMIC DNA]</scope>
    <source>
        <strain evidence="9">VX34</strain>
        <tissue evidence="9">Whole-organism</tissue>
    </source>
</reference>
<protein>
    <recommendedName>
        <fullName evidence="2">glucuronosyltransferase</fullName>
        <ecNumber evidence="2">2.4.1.17</ecNumber>
    </recommendedName>
</protein>
<evidence type="ECO:0000313" key="9">
    <source>
        <dbReference type="EMBL" id="UMM34344.1"/>
    </source>
</evidence>
<evidence type="ECO:0000256" key="3">
    <source>
        <dbReference type="ARBA" id="ARBA00022676"/>
    </source>
</evidence>
<organism evidence="8 10">
    <name type="scientific">Caenorhabditis briggsae</name>
    <dbReference type="NCBI Taxonomy" id="6238"/>
    <lineage>
        <taxon>Eukaryota</taxon>
        <taxon>Metazoa</taxon>
        <taxon>Ecdysozoa</taxon>
        <taxon>Nematoda</taxon>
        <taxon>Chromadorea</taxon>
        <taxon>Rhabditida</taxon>
        <taxon>Rhabditina</taxon>
        <taxon>Rhabditomorpha</taxon>
        <taxon>Rhabditoidea</taxon>
        <taxon>Rhabditidae</taxon>
        <taxon>Peloderinae</taxon>
        <taxon>Caenorhabditis</taxon>
    </lineage>
</organism>
<dbReference type="InterPro" id="IPR050271">
    <property type="entry name" value="UDP-glycosyltransferase"/>
</dbReference>
<keyword evidence="4" id="KW-0808">Transferase</keyword>
<keyword evidence="11" id="KW-1185">Reference proteome</keyword>
<evidence type="ECO:0000313" key="8">
    <source>
        <dbReference type="EMBL" id="ULT88540.1"/>
    </source>
</evidence>
<comment type="similarity">
    <text evidence="1">Belongs to the UDP-glycosyltransferase family.</text>
</comment>
<evidence type="ECO:0000256" key="1">
    <source>
        <dbReference type="ARBA" id="ARBA00009995"/>
    </source>
</evidence>
<feature type="transmembrane region" description="Helical" evidence="7">
    <location>
        <begin position="90"/>
        <end position="113"/>
    </location>
</feature>
<dbReference type="SUPFAM" id="SSF53756">
    <property type="entry name" value="UDP-Glycosyltransferase/glycogen phosphorylase"/>
    <property type="match status" value="1"/>
</dbReference>
<dbReference type="Proteomes" id="UP000829354">
    <property type="component" value="Chromosome V"/>
</dbReference>
<dbReference type="GO" id="GO:0015020">
    <property type="term" value="F:glucuronosyltransferase activity"/>
    <property type="evidence" value="ECO:0007669"/>
    <property type="project" value="UniProtKB-EC"/>
</dbReference>